<sequence length="227" mass="24860">MNRREFIQLAGTGAMTLFLSGCGLGALTGEKSSKEAKEFVPGSVSGGKNMKIVVITSSPHPQNESTSIYLADRFTEGAKSAGHEVFTFDAAHEETHPCQGCDKCGMDGPCVFKDAIENTLMPKMLAADLIVLTTPLYYFGMSAQLKIIVDRFYSRTEKLHGKKSIIMATAYNSADWTMEALANHYETLVRYMEWKDVGQVWATGCGARSLVEKSSFAERAYKIGANL</sequence>
<evidence type="ECO:0000313" key="5">
    <source>
        <dbReference type="Proteomes" id="UP000183843"/>
    </source>
</evidence>
<dbReference type="Proteomes" id="UP000183843">
    <property type="component" value="Unassembled WGS sequence"/>
</dbReference>
<proteinExistence type="predicted"/>
<dbReference type="InterPro" id="IPR003680">
    <property type="entry name" value="Flavodoxin_fold"/>
</dbReference>
<evidence type="ECO:0000256" key="1">
    <source>
        <dbReference type="ARBA" id="ARBA00022630"/>
    </source>
</evidence>
<dbReference type="PROSITE" id="PS51257">
    <property type="entry name" value="PROKAR_LIPOPROTEIN"/>
    <property type="match status" value="1"/>
</dbReference>
<dbReference type="AlphaFoldDB" id="A0A1I0VN72"/>
<feature type="domain" description="Flavodoxin-like fold" evidence="3">
    <location>
        <begin position="50"/>
        <end position="206"/>
    </location>
</feature>
<gene>
    <name evidence="4" type="ORF">SAMN05216587_101787</name>
</gene>
<reference evidence="4 5" key="1">
    <citation type="submission" date="2016-10" db="EMBL/GenBank/DDBJ databases">
        <authorList>
            <person name="de Groot N.N."/>
        </authorList>
    </citation>
    <scope>NUCLEOTIDE SEQUENCE [LARGE SCALE GENOMIC DNA]</scope>
    <source>
        <strain evidence="4 5">L14</strain>
    </source>
</reference>
<evidence type="ECO:0000259" key="3">
    <source>
        <dbReference type="Pfam" id="PF02525"/>
    </source>
</evidence>
<dbReference type="RefSeq" id="WP_081351243.1">
    <property type="nucleotide sequence ID" value="NZ_FOJX01000001.1"/>
</dbReference>
<dbReference type="PANTHER" id="PTHR43278:SF2">
    <property type="entry name" value="IRON-SULFUR FLAVOPROTEIN"/>
    <property type="match status" value="1"/>
</dbReference>
<dbReference type="Gene3D" id="3.40.50.360">
    <property type="match status" value="1"/>
</dbReference>
<name>A0A1I0VN72_SELRU</name>
<dbReference type="InterPro" id="IPR029039">
    <property type="entry name" value="Flavoprotein-like_sf"/>
</dbReference>
<organism evidence="4 5">
    <name type="scientific">Selenomonas ruminantium</name>
    <dbReference type="NCBI Taxonomy" id="971"/>
    <lineage>
        <taxon>Bacteria</taxon>
        <taxon>Bacillati</taxon>
        <taxon>Bacillota</taxon>
        <taxon>Negativicutes</taxon>
        <taxon>Selenomonadales</taxon>
        <taxon>Selenomonadaceae</taxon>
        <taxon>Selenomonas</taxon>
    </lineage>
</organism>
<evidence type="ECO:0000256" key="2">
    <source>
        <dbReference type="ARBA" id="ARBA00022643"/>
    </source>
</evidence>
<dbReference type="EMBL" id="FOJX01000001">
    <property type="protein sequence ID" value="SFA77864.1"/>
    <property type="molecule type" value="Genomic_DNA"/>
</dbReference>
<protein>
    <submittedName>
        <fullName evidence="4">Flavodoxin-like fold</fullName>
    </submittedName>
</protein>
<accession>A0A1I0VN72</accession>
<dbReference type="SUPFAM" id="SSF52218">
    <property type="entry name" value="Flavoproteins"/>
    <property type="match status" value="1"/>
</dbReference>
<evidence type="ECO:0000313" key="4">
    <source>
        <dbReference type="EMBL" id="SFA77864.1"/>
    </source>
</evidence>
<dbReference type="InterPro" id="IPR051796">
    <property type="entry name" value="ISF_SsuE-like"/>
</dbReference>
<keyword evidence="1" id="KW-0285">Flavoprotein</keyword>
<dbReference type="PANTHER" id="PTHR43278">
    <property type="entry name" value="NAD(P)H-DEPENDENT FMN-CONTAINING OXIDOREDUCTASE YWQN-RELATED"/>
    <property type="match status" value="1"/>
</dbReference>
<keyword evidence="2" id="KW-0288">FMN</keyword>
<dbReference type="Pfam" id="PF02525">
    <property type="entry name" value="Flavodoxin_2"/>
    <property type="match status" value="1"/>
</dbReference>